<feature type="region of interest" description="Disordered" evidence="1">
    <location>
        <begin position="34"/>
        <end position="67"/>
    </location>
</feature>
<evidence type="ECO:0000313" key="2">
    <source>
        <dbReference type="EMBL" id="BFM51664.1"/>
    </source>
</evidence>
<organism evidence="2">
    <name type="scientific">Rhizopus microsporus virga-like virus 1</name>
    <dbReference type="NCBI Taxonomy" id="3156536"/>
    <lineage>
        <taxon>Viruses</taxon>
        <taxon>Riboviria</taxon>
        <taxon>Orthornavirae</taxon>
        <taxon>Kitrinoviricota</taxon>
        <taxon>Alsuviricetes</taxon>
        <taxon>Martellivirales</taxon>
        <taxon>Virgaviridae</taxon>
    </lineage>
</organism>
<accession>A0AAT9H7Z1</accession>
<name>A0AAT9H7Z1_9VIRU</name>
<protein>
    <submittedName>
        <fullName evidence="2">Uncharacterized protein</fullName>
    </submittedName>
</protein>
<reference evidence="2" key="1">
    <citation type="submission" date="2024-05" db="EMBL/GenBank/DDBJ databases">
        <title>New lineages of RNA viruses from clinical isolates of Rhizopus microsporus revealed by fragmented and primer-ligated dsRNA sequencing (FLDS) analysis.</title>
        <authorList>
            <person name="Sadiyah W."/>
            <person name="Zhao Y."/>
            <person name="Chiba Y."/>
            <person name="Kondo H."/>
            <person name="Suzuki N."/>
            <person name="Ban S."/>
            <person name="Yaguchi T."/>
            <person name="Urayama S."/>
            <person name="Hagiwara D."/>
        </authorList>
    </citation>
    <scope>NUCLEOTIDE SEQUENCE</scope>
    <source>
        <strain evidence="2">RmVV1-IFM56170</strain>
    </source>
</reference>
<proteinExistence type="predicted"/>
<sequence>MACASTLSTTTSAVATFSTDSLSSTTVANSVKLAQTNQTKPNQTNPNINRFKLIKPKPTSPDPQPSVSGNVVYYDVPVGFLADHLDEVVESFYDFLTLIMMGYKVQVVPSSAGNRISHRVVDPKTGATVTMKRGPRPSGLTSQVVDEHVFEACFGVGLKFGLKDVEMCTLCNMMMKDGGAFLDAAYEYYLNDFSLAEDLVDDTCDSECESEGNMSCGDSEDVCAIKEVDDVDDANVGCIDDSSCHQLVSEEVLLQEVGEVEADMLSNVADIVTDNNAELFVKIYDVNATNDLNVGVSSVHHLGYDYGVFNAVSHDGFEGIENVSGPYVVASQTREYMGTVLLNVDCYGPLANVCNHLLLLFKKGNERYYFTKPNYDYMPVINFSGKNISCGAYDFDWSNTDFNHSIPLALNSNNLFDVATHEVYIGGGGVGWTSRAENALAHLWNLSGGGTDRDKYVRCVAAMGDDFCVARNNNLTYTTWSCNIEEGSTYVNWSMSTLFYSPYLSRFENADNVTMVPFALHRGALVNYRNKELEIYDDYRILRGVCLPLKRYYGNYSMIDIFDTWSKEISQCDLNHTANRFKNMAIYHNKRSLLSVRDHSYKLFSRRPSWVNDYYFNMDHVIFMDSNAVSAIEYDVNSDVYADDMHYFIAPLLAKRINKEILIMRDAFGPLGFGVMIKGNIITPSHIGDIGIGNPKRLCMHKDAIIHKYDKTDLCVITDSGIDAVDSNLTLRVPMDAELCVLVKFDYVFEGNIHSLQDKSKLVFSEPVLYYKQTDKYGIINRGSHPGDSGAILVSLLDYKIVGFLKGGLLDFPNVSMITNVFEDLIKKVYT</sequence>
<dbReference type="EMBL" id="LC818071">
    <property type="protein sequence ID" value="BFM51664.1"/>
    <property type="molecule type" value="Genomic_RNA"/>
</dbReference>
<evidence type="ECO:0000256" key="1">
    <source>
        <dbReference type="SAM" id="MobiDB-lite"/>
    </source>
</evidence>
<feature type="compositionally biased region" description="Low complexity" evidence="1">
    <location>
        <begin position="35"/>
        <end position="49"/>
    </location>
</feature>